<dbReference type="AlphaFoldDB" id="A0A430HJE7"/>
<sequence>MRATPDASAAAVATLARNARVTLVREENAVGYCEIRTVDGAAGFTACRYLARSPVIVSTVPGKPRAGESDPERAFRLQPNWSNLENYANHLKDLHPRLHQQGPFPRDAALERMKAHLARGIDGPRPAPFADWADLQRKARRLGVLADTDPQAREIAGGLEEATGIFYSSLHRSDQAAGRRRLAGVVAALAFAEVGPSLFRSEAQVAPPTSSAEEASGRFGIAFRQWVKPRPRPTDVSQNDDSPGLYDMLSRTDALARPVQRVQLDRDGALRVAPSVLRKTETLWRAADGPMCEGWAPGFAFGEADAGPWRFFGKFAAASKKQNANPPGSLYAFYTTRALPPGPAVRKQASMTLDRARTGFIKGSHLYYDLDADGVADLAVWEGEGKGPGDIERTITATDDRWYRLVLVNINGAWKVLGKDTFSYGCGC</sequence>
<comment type="caution">
    <text evidence="1">The sequence shown here is derived from an EMBL/GenBank/DDBJ whole genome shotgun (WGS) entry which is preliminary data.</text>
</comment>
<accession>A0A430HJE7</accession>
<dbReference type="Proteomes" id="UP000278085">
    <property type="component" value="Unassembled WGS sequence"/>
</dbReference>
<reference evidence="1 2" key="1">
    <citation type="submission" date="2018-12" db="EMBL/GenBank/DDBJ databases">
        <authorList>
            <person name="Yang E."/>
        </authorList>
    </citation>
    <scope>NUCLEOTIDE SEQUENCE [LARGE SCALE GENOMIC DNA]</scope>
    <source>
        <strain evidence="1 2">SOD</strain>
    </source>
</reference>
<dbReference type="EMBL" id="RXLQ01000009">
    <property type="protein sequence ID" value="RSZ57630.1"/>
    <property type="molecule type" value="Genomic_DNA"/>
</dbReference>
<dbReference type="OrthoDB" id="8771863at2"/>
<protein>
    <submittedName>
        <fullName evidence="1">Uncharacterized protein</fullName>
    </submittedName>
</protein>
<organism evidence="1 2">
    <name type="scientific">Massilia atriviolacea</name>
    <dbReference type="NCBI Taxonomy" id="2495579"/>
    <lineage>
        <taxon>Bacteria</taxon>
        <taxon>Pseudomonadati</taxon>
        <taxon>Pseudomonadota</taxon>
        <taxon>Betaproteobacteria</taxon>
        <taxon>Burkholderiales</taxon>
        <taxon>Oxalobacteraceae</taxon>
        <taxon>Telluria group</taxon>
        <taxon>Massilia</taxon>
    </lineage>
</organism>
<name>A0A430HJE7_9BURK</name>
<evidence type="ECO:0000313" key="2">
    <source>
        <dbReference type="Proteomes" id="UP000278085"/>
    </source>
</evidence>
<proteinExistence type="predicted"/>
<keyword evidence="2" id="KW-1185">Reference proteome</keyword>
<gene>
    <name evidence="1" type="ORF">EJB06_18245</name>
</gene>
<evidence type="ECO:0000313" key="1">
    <source>
        <dbReference type="EMBL" id="RSZ57630.1"/>
    </source>
</evidence>